<dbReference type="AlphaFoldDB" id="A0AAN8ESH2"/>
<evidence type="ECO:0000256" key="1">
    <source>
        <dbReference type="SAM" id="MobiDB-lite"/>
    </source>
</evidence>
<evidence type="ECO:0000259" key="2">
    <source>
        <dbReference type="Pfam" id="PF14295"/>
    </source>
</evidence>
<accession>A0AAN8ESH2</accession>
<protein>
    <recommendedName>
        <fullName evidence="2">Apple domain-containing protein</fullName>
    </recommendedName>
</protein>
<dbReference type="EMBL" id="JAKLMC020000002">
    <property type="protein sequence ID" value="KAK5957747.1"/>
    <property type="molecule type" value="Genomic_DNA"/>
</dbReference>
<evidence type="ECO:0000313" key="4">
    <source>
        <dbReference type="Proteomes" id="UP001316803"/>
    </source>
</evidence>
<feature type="region of interest" description="Disordered" evidence="1">
    <location>
        <begin position="335"/>
        <end position="364"/>
    </location>
</feature>
<feature type="domain" description="Apple" evidence="2">
    <location>
        <begin position="397"/>
        <end position="446"/>
    </location>
</feature>
<organism evidence="3 4">
    <name type="scientific">Knufia fluminis</name>
    <dbReference type="NCBI Taxonomy" id="191047"/>
    <lineage>
        <taxon>Eukaryota</taxon>
        <taxon>Fungi</taxon>
        <taxon>Dikarya</taxon>
        <taxon>Ascomycota</taxon>
        <taxon>Pezizomycotina</taxon>
        <taxon>Eurotiomycetes</taxon>
        <taxon>Chaetothyriomycetidae</taxon>
        <taxon>Chaetothyriales</taxon>
        <taxon>Trichomeriaceae</taxon>
        <taxon>Knufia</taxon>
    </lineage>
</organism>
<dbReference type="Proteomes" id="UP001316803">
    <property type="component" value="Unassembled WGS sequence"/>
</dbReference>
<gene>
    <name evidence="3" type="ORF">OHC33_000936</name>
</gene>
<feature type="region of interest" description="Disordered" evidence="1">
    <location>
        <begin position="1"/>
        <end position="32"/>
    </location>
</feature>
<name>A0AAN8ESH2_9EURO</name>
<evidence type="ECO:0000313" key="3">
    <source>
        <dbReference type="EMBL" id="KAK5957747.1"/>
    </source>
</evidence>
<sequence>MEQVDVLHLEEQQQRRVDSRDRKLDKLGGNNELEHRDDINQYKHLRPRFLDEKRTLIAITPTNCASSTTTTLTTTPPVTTETTSSETTTTLSTTSTTTSECSYPAPSAGCSGQIVEASGKYFAESCNAIPDSYSSTPLTGHIHGFNDCINACVDLSDCNGVVYNPDAATCNIYNLPSSYAVTDFGIGNQKFAYLIDRDLCPAPLASSTTSVMTTTAMTSSMATSETTTSSTTTEASQCFPTEIPDTCQDLSLFANGAYIYRERCNIRLNPVNAVLNGAGVTTESLSTCVGLCSADASCAILSREPETGLCKLYDSLTGFSATTTSVITAFKQDSNPCPIDEASPTTTQSTTASPTPVTTTTTTPVETGFCANGAPPSSTYTANNGDIWGTCTDSDWYGNNLGVIYADSMEDCIEACLNTPNCVAVSRVHEPPAFSVRRDPGYCYFKPARYEAVSDVSVDSAYLLSHAAAPEAPTSPTEATPTPACSPLLNGDFEEGSTDWSIRIQGADAESGFISNGDIPGYTTPYGSSFALLRYKDTVGIGIANQPLTEMYGTYSVSFSWSIPSMTNRGGDNPYCMVSLSYGDDYFTTVMSNIPIGWTGEVATFTAPEGVSAADFEVRPFCNPGAQGYCDCDVLVDEIVISSVNASCAVGGGGDAPAGRARLV</sequence>
<keyword evidence="4" id="KW-1185">Reference proteome</keyword>
<dbReference type="InterPro" id="IPR003609">
    <property type="entry name" value="Pan_app"/>
</dbReference>
<feature type="domain" description="Apple" evidence="2">
    <location>
        <begin position="147"/>
        <end position="168"/>
    </location>
</feature>
<proteinExistence type="predicted"/>
<feature type="region of interest" description="Disordered" evidence="1">
    <location>
        <begin position="67"/>
        <end position="98"/>
    </location>
</feature>
<feature type="compositionally biased region" description="Low complexity" evidence="1">
    <location>
        <begin position="341"/>
        <end position="364"/>
    </location>
</feature>
<dbReference type="Pfam" id="PF14295">
    <property type="entry name" value="PAN_4"/>
    <property type="match status" value="3"/>
</dbReference>
<reference evidence="3 4" key="1">
    <citation type="submission" date="2022-12" db="EMBL/GenBank/DDBJ databases">
        <title>Genomic features and morphological characterization of a novel Knufia sp. strain isolated from spacecraft assembly facility.</title>
        <authorList>
            <person name="Teixeira M."/>
            <person name="Chander A.M."/>
            <person name="Stajich J.E."/>
            <person name="Venkateswaran K."/>
        </authorList>
    </citation>
    <scope>NUCLEOTIDE SEQUENCE [LARGE SCALE GENOMIC DNA]</scope>
    <source>
        <strain evidence="3 4">FJI-L2-BK-P2</strain>
    </source>
</reference>
<comment type="caution">
    <text evidence="3">The sequence shown here is derived from an EMBL/GenBank/DDBJ whole genome shotgun (WGS) entry which is preliminary data.</text>
</comment>
<feature type="domain" description="Apple" evidence="2">
    <location>
        <begin position="274"/>
        <end position="299"/>
    </location>
</feature>